<comment type="similarity">
    <text evidence="10">Belongs to the PlsX family.</text>
</comment>
<protein>
    <recommendedName>
        <fullName evidence="8 10">Phosphate acyltransferase</fullName>
        <ecNumber evidence="8 10">2.3.1.274</ecNumber>
    </recommendedName>
    <alternativeName>
        <fullName evidence="10">Acyl-ACP phosphotransacylase</fullName>
    </alternativeName>
    <alternativeName>
        <fullName evidence="10">Acyl-[acyl-carrier-protein]--phosphate acyltransferase</fullName>
    </alternativeName>
    <alternativeName>
        <fullName evidence="10">Phosphate-acyl-ACP acyltransferase</fullName>
    </alternativeName>
</protein>
<evidence type="ECO:0000256" key="9">
    <source>
        <dbReference type="ARBA" id="ARBA00046608"/>
    </source>
</evidence>
<dbReference type="GO" id="GO:0005737">
    <property type="term" value="C:cytoplasm"/>
    <property type="evidence" value="ECO:0007669"/>
    <property type="project" value="UniProtKB-SubCell"/>
</dbReference>
<evidence type="ECO:0000256" key="8">
    <source>
        <dbReference type="ARBA" id="ARBA00024069"/>
    </source>
</evidence>
<evidence type="ECO:0000256" key="5">
    <source>
        <dbReference type="ARBA" id="ARBA00023098"/>
    </source>
</evidence>
<evidence type="ECO:0000256" key="6">
    <source>
        <dbReference type="ARBA" id="ARBA00023209"/>
    </source>
</evidence>
<evidence type="ECO:0000313" key="12">
    <source>
        <dbReference type="Proteomes" id="UP000231292"/>
    </source>
</evidence>
<evidence type="ECO:0000256" key="1">
    <source>
        <dbReference type="ARBA" id="ARBA00001232"/>
    </source>
</evidence>
<organism evidence="11 12">
    <name type="scientific">Candidatus Sherwoodlollariibacterium unditelluris</name>
    <dbReference type="NCBI Taxonomy" id="1974757"/>
    <lineage>
        <taxon>Bacteria</taxon>
        <taxon>Pseudomonadati</taxon>
        <taxon>Candidatus Omnitrophota</taxon>
        <taxon>Candidatus Sherwoodlollariibacterium</taxon>
    </lineage>
</organism>
<dbReference type="HAMAP" id="MF_00019">
    <property type="entry name" value="PlsX"/>
    <property type="match status" value="1"/>
</dbReference>
<keyword evidence="3 10" id="KW-0444">Lipid biosynthesis</keyword>
<dbReference type="UniPathway" id="UPA00085"/>
<accession>A0A2G9YJ37</accession>
<evidence type="ECO:0000256" key="2">
    <source>
        <dbReference type="ARBA" id="ARBA00022490"/>
    </source>
</evidence>
<dbReference type="GO" id="GO:0043811">
    <property type="term" value="F:phosphate:acyl-[acyl carrier protein] acyltransferase activity"/>
    <property type="evidence" value="ECO:0007669"/>
    <property type="project" value="UniProtKB-UniRule"/>
</dbReference>
<comment type="function">
    <text evidence="10">Catalyzes the reversible formation of acyl-phosphate (acyl-PO(4)) from acyl-[acyl-carrier-protein] (acyl-ACP). This enzyme utilizes acyl-ACP as fatty acyl donor, but not acyl-CoA.</text>
</comment>
<keyword evidence="2 10" id="KW-0963">Cytoplasm</keyword>
<evidence type="ECO:0000256" key="7">
    <source>
        <dbReference type="ARBA" id="ARBA00023264"/>
    </source>
</evidence>
<dbReference type="EMBL" id="PCRK01000095">
    <property type="protein sequence ID" value="PIP19260.1"/>
    <property type="molecule type" value="Genomic_DNA"/>
</dbReference>
<evidence type="ECO:0000256" key="3">
    <source>
        <dbReference type="ARBA" id="ARBA00022516"/>
    </source>
</evidence>
<comment type="catalytic activity">
    <reaction evidence="1 10">
        <text>a fatty acyl-[ACP] + phosphate = an acyl phosphate + holo-[ACP]</text>
        <dbReference type="Rhea" id="RHEA:42292"/>
        <dbReference type="Rhea" id="RHEA-COMP:9685"/>
        <dbReference type="Rhea" id="RHEA-COMP:14125"/>
        <dbReference type="ChEBI" id="CHEBI:43474"/>
        <dbReference type="ChEBI" id="CHEBI:59918"/>
        <dbReference type="ChEBI" id="CHEBI:64479"/>
        <dbReference type="ChEBI" id="CHEBI:138651"/>
        <dbReference type="EC" id="2.3.1.274"/>
    </reaction>
</comment>
<dbReference type="EC" id="2.3.1.274" evidence="8 10"/>
<evidence type="ECO:0000256" key="10">
    <source>
        <dbReference type="HAMAP-Rule" id="MF_00019"/>
    </source>
</evidence>
<keyword evidence="11" id="KW-0012">Acyltransferase</keyword>
<dbReference type="PANTHER" id="PTHR30100:SF1">
    <property type="entry name" value="PHOSPHATE ACYLTRANSFERASE"/>
    <property type="match status" value="1"/>
</dbReference>
<dbReference type="InterPro" id="IPR003664">
    <property type="entry name" value="FA_synthesis"/>
</dbReference>
<comment type="caution">
    <text evidence="11">The sequence shown here is derived from an EMBL/GenBank/DDBJ whole genome shotgun (WGS) entry which is preliminary data.</text>
</comment>
<sequence>MKIVVDAMGGDYAPDVVVEGTIAAVREYDTTVILVGDEAKIIPLLKKAKYSGANIEIVHTPEVIEMCEPAATSIRRKRNSSIVVGVNLVKDGKAEGFFSAGNTGAVVCAATLGLGLIPGVERPGIAIVTPALKGITLIIDVGANIDPKPTQLLQYGIMAQVYCRNILNKPNPSVGLLNIGEEEIKGTEFMRQTHELLQKSNLNFIGNVEGKDIFSGKCDIIVCDGFVGNVALKVSESAAEAMQVFLKRHLLSNFLGKIGLFFLLPSLKRFKKEIDYAEYGGAPLLGVNGVVIIGHGRSNAKAIKNAIRVAKEEVERRFNEKILEAISNR</sequence>
<comment type="subcellular location">
    <subcellularLocation>
        <location evidence="10">Cytoplasm</location>
    </subcellularLocation>
    <text evidence="10">Associated with the membrane possibly through PlsY.</text>
</comment>
<reference evidence="11 12" key="1">
    <citation type="submission" date="2017-09" db="EMBL/GenBank/DDBJ databases">
        <title>Depth-based differentiation of microbial function through sediment-hosted aquifers and enrichment of novel symbionts in the deep terrestrial subsurface.</title>
        <authorList>
            <person name="Probst A.J."/>
            <person name="Ladd B."/>
            <person name="Jarett J.K."/>
            <person name="Geller-Mcgrath D.E."/>
            <person name="Sieber C.M."/>
            <person name="Emerson J.B."/>
            <person name="Anantharaman K."/>
            <person name="Thomas B.C."/>
            <person name="Malmstrom R."/>
            <person name="Stieglmeier M."/>
            <person name="Klingl A."/>
            <person name="Woyke T."/>
            <person name="Ryan C.M."/>
            <person name="Banfield J.F."/>
        </authorList>
    </citation>
    <scope>NUCLEOTIDE SEQUENCE [LARGE SCALE GENOMIC DNA]</scope>
    <source>
        <strain evidence="11">CG23_combo_of_CG06-09_8_20_14_all_41_10</strain>
    </source>
</reference>
<dbReference type="SUPFAM" id="SSF53659">
    <property type="entry name" value="Isocitrate/Isopropylmalate dehydrogenase-like"/>
    <property type="match status" value="1"/>
</dbReference>
<dbReference type="PANTHER" id="PTHR30100">
    <property type="entry name" value="FATTY ACID/PHOSPHOLIPID SYNTHESIS PROTEIN PLSX"/>
    <property type="match status" value="1"/>
</dbReference>
<keyword evidence="4 10" id="KW-0808">Transferase</keyword>
<keyword evidence="6 10" id="KW-0594">Phospholipid biosynthesis</keyword>
<dbReference type="Pfam" id="PF02504">
    <property type="entry name" value="FA_synthesis"/>
    <property type="match status" value="1"/>
</dbReference>
<dbReference type="AlphaFoldDB" id="A0A2G9YJ37"/>
<dbReference type="GO" id="GO:0008654">
    <property type="term" value="P:phospholipid biosynthetic process"/>
    <property type="evidence" value="ECO:0007669"/>
    <property type="project" value="UniProtKB-KW"/>
</dbReference>
<dbReference type="Proteomes" id="UP000231292">
    <property type="component" value="Unassembled WGS sequence"/>
</dbReference>
<proteinExistence type="inferred from homology"/>
<keyword evidence="5 10" id="KW-0443">Lipid metabolism</keyword>
<evidence type="ECO:0000256" key="4">
    <source>
        <dbReference type="ARBA" id="ARBA00022679"/>
    </source>
</evidence>
<keyword evidence="7 10" id="KW-1208">Phospholipid metabolism</keyword>
<dbReference type="InterPro" id="IPR012281">
    <property type="entry name" value="Phospholipid_synth_PlsX-like"/>
</dbReference>
<comment type="pathway">
    <text evidence="10">Lipid metabolism; phospholipid metabolism.</text>
</comment>
<gene>
    <name evidence="10" type="primary">plsX</name>
    <name evidence="11" type="ORF">COX41_03845</name>
</gene>
<name>A0A2G9YJ37_9BACT</name>
<dbReference type="GO" id="GO:0006633">
    <property type="term" value="P:fatty acid biosynthetic process"/>
    <property type="evidence" value="ECO:0007669"/>
    <property type="project" value="UniProtKB-UniRule"/>
</dbReference>
<evidence type="ECO:0000313" key="11">
    <source>
        <dbReference type="EMBL" id="PIP19260.1"/>
    </source>
</evidence>
<dbReference type="PIRSF" id="PIRSF002465">
    <property type="entry name" value="Phsphlp_syn_PlsX"/>
    <property type="match status" value="1"/>
</dbReference>
<dbReference type="NCBIfam" id="TIGR00182">
    <property type="entry name" value="plsX"/>
    <property type="match status" value="1"/>
</dbReference>
<dbReference type="Gene3D" id="3.40.718.10">
    <property type="entry name" value="Isopropylmalate Dehydrogenase"/>
    <property type="match status" value="1"/>
</dbReference>
<comment type="subunit">
    <text evidence="9 10">Homodimer. Probably interacts with PlsY.</text>
</comment>